<comment type="caution">
    <text evidence="1">The sequence shown here is derived from an EMBL/GenBank/DDBJ whole genome shotgun (WGS) entry which is preliminary data.</text>
</comment>
<evidence type="ECO:0000313" key="2">
    <source>
        <dbReference type="Proteomes" id="UP000285084"/>
    </source>
</evidence>
<dbReference type="VEuPathDB" id="FungiDB:FOC1_g10007388"/>
<sequence length="115" mass="12533">MTAFFHAGPLTMPVNDVPGYLETEKLTSKNARDIPKRNLLLPSLGGGDWSWFQPYAEDQVAEGGDEDPQAVYNAFGIEKKGDLIKPAFQDGPYAAVEGFLQLRNPIVAPSNPQNA</sequence>
<dbReference type="AlphaFoldDB" id="A0A420MG05"/>
<reference evidence="1 2" key="1">
    <citation type="journal article" date="2018" name="Sci. Rep.">
        <title>Characterisation of pathogen-specific regions and novel effector candidates in Fusarium oxysporum f. sp. cepae.</title>
        <authorList>
            <person name="Armitage A.D."/>
            <person name="Taylor A."/>
            <person name="Sobczyk M.K."/>
            <person name="Baxter L."/>
            <person name="Greenfield B.P."/>
            <person name="Bates H.J."/>
            <person name="Wilson F."/>
            <person name="Jackson A.C."/>
            <person name="Ott S."/>
            <person name="Harrison R.J."/>
            <person name="Clarkson J.P."/>
        </authorList>
    </citation>
    <scope>NUCLEOTIDE SEQUENCE [LARGE SCALE GENOMIC DNA]</scope>
    <source>
        <strain evidence="1 2">Fo_A13</strain>
    </source>
</reference>
<evidence type="ECO:0000313" key="1">
    <source>
        <dbReference type="EMBL" id="RKK66950.1"/>
    </source>
</evidence>
<gene>
    <name evidence="1" type="ORF">BFJ69_g14921</name>
</gene>
<name>A0A420MG05_FUSOX</name>
<dbReference type="VEuPathDB" id="FungiDB:FOZG_02402"/>
<protein>
    <submittedName>
        <fullName evidence="1">Uncharacterized protein</fullName>
    </submittedName>
</protein>
<dbReference type="EMBL" id="MRCX01000252">
    <property type="protein sequence ID" value="RKK66950.1"/>
    <property type="molecule type" value="Genomic_DNA"/>
</dbReference>
<dbReference type="VEuPathDB" id="FungiDB:FOC4_g10000877"/>
<dbReference type="VEuPathDB" id="FungiDB:FOIG_13299"/>
<dbReference type="VEuPathDB" id="FungiDB:HZS61_014700"/>
<proteinExistence type="predicted"/>
<dbReference type="VEuPathDB" id="FungiDB:FOMG_02493"/>
<dbReference type="VEuPathDB" id="FungiDB:FOXG_04613"/>
<organism evidence="1 2">
    <name type="scientific">Fusarium oxysporum</name>
    <name type="common">Fusarium vascular wilt</name>
    <dbReference type="NCBI Taxonomy" id="5507"/>
    <lineage>
        <taxon>Eukaryota</taxon>
        <taxon>Fungi</taxon>
        <taxon>Dikarya</taxon>
        <taxon>Ascomycota</taxon>
        <taxon>Pezizomycotina</taxon>
        <taxon>Sordariomycetes</taxon>
        <taxon>Hypocreomycetidae</taxon>
        <taxon>Hypocreales</taxon>
        <taxon>Nectriaceae</taxon>
        <taxon>Fusarium</taxon>
        <taxon>Fusarium oxysporum species complex</taxon>
    </lineage>
</organism>
<dbReference type="Proteomes" id="UP000285084">
    <property type="component" value="Unassembled WGS sequence"/>
</dbReference>
<accession>A0A420MG05</accession>